<dbReference type="AlphaFoldDB" id="A0A195CDC9"/>
<feature type="compositionally biased region" description="Polar residues" evidence="1">
    <location>
        <begin position="489"/>
        <end position="512"/>
    </location>
</feature>
<feature type="compositionally biased region" description="Basic and acidic residues" evidence="1">
    <location>
        <begin position="515"/>
        <end position="536"/>
    </location>
</feature>
<sequence length="536" mass="61876">MTRCMKKQVNLKSSTYNQTGQNYFEQLAAYNSMSLHLRRILLARNVVDTRNKIYLKRNQRYKVQRADDSEICLRLGATDDVIDRLAYDTQHHPMDILRINLNAKHLDFCNCNLDQLRACSSHACDDTDQMDRRSTSKSRRMTSPTTCSPKCKKFSNFICKKDLKSMQNVHDMVSPPIFLRPRTCKYEKEFLAPCAATRLDSMIFKSRSQSPRQKKVDYHTVSSSVSQCYDFDCDEKCNKKSFSKQFISQKEEEKKYIKFVYDITKEIMQRGLYTDKELQDVFKKHINQYKGILNMNSSNIISLNSILIAIYCLYGLSFLFQNKMLYEIYQLKISLNIMDDSDTDEELEDLIHAQKLLTVSEIRPPTPPKILDENKVMEKLESYQKMMKADKSPKITTKSVMLVDANPELLITERDVLVSLVEAGVDPKQVQHICKNLRHKSRDISLTEAAQVDMETLYSSDLKVNNLELEDKQIPVETVTAESARDNSVVDNSVEFSEEPSPSTLNLVSTQDETVETKEEKTESEITSGHNDKTES</sequence>
<keyword evidence="4" id="KW-1185">Reference proteome</keyword>
<feature type="region of interest" description="Disordered" evidence="1">
    <location>
        <begin position="483"/>
        <end position="536"/>
    </location>
</feature>
<dbReference type="EMBL" id="KQ978023">
    <property type="protein sequence ID" value="KYM98078.1"/>
    <property type="molecule type" value="Genomic_DNA"/>
</dbReference>
<proteinExistence type="predicted"/>
<dbReference type="Proteomes" id="UP000078542">
    <property type="component" value="Unassembled WGS sequence"/>
</dbReference>
<reference evidence="3 4" key="1">
    <citation type="submission" date="2016-03" db="EMBL/GenBank/DDBJ databases">
        <title>Cyphomyrmex costatus WGS genome.</title>
        <authorList>
            <person name="Nygaard S."/>
            <person name="Hu H."/>
            <person name="Boomsma J."/>
            <person name="Zhang G."/>
        </authorList>
    </citation>
    <scope>NUCLEOTIDE SEQUENCE [LARGE SCALE GENOMIC DNA]</scope>
    <source>
        <strain evidence="3">MS0001</strain>
        <tissue evidence="3">Whole body</tissue>
    </source>
</reference>
<accession>A0A195CDC9</accession>
<feature type="transmembrane region" description="Helical" evidence="2">
    <location>
        <begin position="300"/>
        <end position="320"/>
    </location>
</feature>
<evidence type="ECO:0000313" key="3">
    <source>
        <dbReference type="EMBL" id="KYM98078.1"/>
    </source>
</evidence>
<keyword evidence="2" id="KW-0812">Transmembrane</keyword>
<evidence type="ECO:0000313" key="4">
    <source>
        <dbReference type="Proteomes" id="UP000078542"/>
    </source>
</evidence>
<gene>
    <name evidence="3" type="ORF">ALC62_11424</name>
</gene>
<evidence type="ECO:0000256" key="2">
    <source>
        <dbReference type="SAM" id="Phobius"/>
    </source>
</evidence>
<protein>
    <recommendedName>
        <fullName evidence="5">Spermatogenesis-associated protein 7 like protein</fullName>
    </recommendedName>
</protein>
<organism evidence="3 4">
    <name type="scientific">Cyphomyrmex costatus</name>
    <dbReference type="NCBI Taxonomy" id="456900"/>
    <lineage>
        <taxon>Eukaryota</taxon>
        <taxon>Metazoa</taxon>
        <taxon>Ecdysozoa</taxon>
        <taxon>Arthropoda</taxon>
        <taxon>Hexapoda</taxon>
        <taxon>Insecta</taxon>
        <taxon>Pterygota</taxon>
        <taxon>Neoptera</taxon>
        <taxon>Endopterygota</taxon>
        <taxon>Hymenoptera</taxon>
        <taxon>Apocrita</taxon>
        <taxon>Aculeata</taxon>
        <taxon>Formicoidea</taxon>
        <taxon>Formicidae</taxon>
        <taxon>Myrmicinae</taxon>
        <taxon>Cyphomyrmex</taxon>
    </lineage>
</organism>
<evidence type="ECO:0000256" key="1">
    <source>
        <dbReference type="SAM" id="MobiDB-lite"/>
    </source>
</evidence>
<dbReference type="Pfam" id="PF15244">
    <property type="entry name" value="HSD3"/>
    <property type="match status" value="1"/>
</dbReference>
<dbReference type="InterPro" id="IPR029357">
    <property type="entry name" value="SPATA7"/>
</dbReference>
<evidence type="ECO:0008006" key="5">
    <source>
        <dbReference type="Google" id="ProtNLM"/>
    </source>
</evidence>
<keyword evidence="2" id="KW-1133">Transmembrane helix</keyword>
<keyword evidence="2" id="KW-0472">Membrane</keyword>
<name>A0A195CDC9_9HYME</name>
<dbReference type="STRING" id="456900.A0A195CDC9"/>